<organism evidence="1 2">
    <name type="scientific">Nitrososphaera viennensis EN76</name>
    <dbReference type="NCBI Taxonomy" id="926571"/>
    <lineage>
        <taxon>Archaea</taxon>
        <taxon>Nitrososphaerota</taxon>
        <taxon>Nitrososphaeria</taxon>
        <taxon>Nitrososphaerales</taxon>
        <taxon>Nitrososphaeraceae</taxon>
        <taxon>Nitrososphaera</taxon>
    </lineage>
</organism>
<evidence type="ECO:0000313" key="2">
    <source>
        <dbReference type="Proteomes" id="UP000027093"/>
    </source>
</evidence>
<gene>
    <name evidence="1" type="ORF">NVIE_016930</name>
</gene>
<dbReference type="AlphaFoldDB" id="A0A060HKF6"/>
<proteinExistence type="predicted"/>
<dbReference type="Proteomes" id="UP000027093">
    <property type="component" value="Chromosome"/>
</dbReference>
<keyword evidence="2" id="KW-1185">Reference proteome</keyword>
<dbReference type="HOGENOM" id="CLU_2646052_0_0_2"/>
<evidence type="ECO:0000313" key="1">
    <source>
        <dbReference type="EMBL" id="AIC15948.1"/>
    </source>
</evidence>
<reference evidence="1 2" key="1">
    <citation type="journal article" date="2014" name="Int. J. Syst. Evol. Microbiol.">
        <title>Nitrososphaera viennensis gen. nov., sp. nov., an aerobic and mesophilic, ammonia-oxidizing archaeon from soil and a member of the archaeal phylum Thaumarchaeota.</title>
        <authorList>
            <person name="Stieglmeier M."/>
            <person name="Klingl A."/>
            <person name="Alves R.J."/>
            <person name="Rittmann S.K."/>
            <person name="Melcher M."/>
            <person name="Leisch N."/>
            <person name="Schleper C."/>
        </authorList>
    </citation>
    <scope>NUCLEOTIDE SEQUENCE [LARGE SCALE GENOMIC DNA]</scope>
    <source>
        <strain evidence="1">EN76</strain>
    </source>
</reference>
<dbReference type="KEGG" id="nvn:NVIE_016930"/>
<name>A0A060HKF6_9ARCH</name>
<protein>
    <submittedName>
        <fullName evidence="1">Uncharacterized protein</fullName>
    </submittedName>
</protein>
<dbReference type="EMBL" id="CP007536">
    <property type="protein sequence ID" value="AIC15948.1"/>
    <property type="molecule type" value="Genomic_DNA"/>
</dbReference>
<sequence length="76" mass="8521">MQQNRKIIIVNDGTERRLQGQLYVHADTPVLEHPMKEEDSRCLNTTPTRFGPVSVGAYNAAAKMAIVTVLINQLKE</sequence>
<accession>A0A060HKF6</accession>